<keyword evidence="1" id="KW-0812">Transmembrane</keyword>
<keyword evidence="1" id="KW-0472">Membrane</keyword>
<feature type="transmembrane region" description="Helical" evidence="1">
    <location>
        <begin position="20"/>
        <end position="40"/>
    </location>
</feature>
<gene>
    <name evidence="2" type="ORF">CU097_006439</name>
</gene>
<evidence type="ECO:0000313" key="2">
    <source>
        <dbReference type="EMBL" id="RCH81653.1"/>
    </source>
</evidence>
<reference evidence="2 3" key="1">
    <citation type="journal article" date="2018" name="G3 (Bethesda)">
        <title>Phylogenetic and Phylogenomic Definition of Rhizopus Species.</title>
        <authorList>
            <person name="Gryganskyi A.P."/>
            <person name="Golan J."/>
            <person name="Dolatabadi S."/>
            <person name="Mondo S."/>
            <person name="Robb S."/>
            <person name="Idnurm A."/>
            <person name="Muszewska A."/>
            <person name="Steczkiewicz K."/>
            <person name="Masonjones S."/>
            <person name="Liao H.L."/>
            <person name="Gajdeczka M.T."/>
            <person name="Anike F."/>
            <person name="Vuek A."/>
            <person name="Anishchenko I.M."/>
            <person name="Voigt K."/>
            <person name="de Hoog G.S."/>
            <person name="Smith M.E."/>
            <person name="Heitman J."/>
            <person name="Vilgalys R."/>
            <person name="Stajich J.E."/>
        </authorList>
    </citation>
    <scope>NUCLEOTIDE SEQUENCE [LARGE SCALE GENOMIC DNA]</scope>
    <source>
        <strain evidence="2 3">CBS 357.93</strain>
    </source>
</reference>
<proteinExistence type="predicted"/>
<feature type="non-terminal residue" evidence="2">
    <location>
        <position position="1"/>
    </location>
</feature>
<evidence type="ECO:0000256" key="1">
    <source>
        <dbReference type="SAM" id="Phobius"/>
    </source>
</evidence>
<evidence type="ECO:0000313" key="3">
    <source>
        <dbReference type="Proteomes" id="UP000252139"/>
    </source>
</evidence>
<dbReference type="Proteomes" id="UP000252139">
    <property type="component" value="Unassembled WGS sequence"/>
</dbReference>
<protein>
    <submittedName>
        <fullName evidence="2">Uncharacterized protein</fullName>
    </submittedName>
</protein>
<organism evidence="2 3">
    <name type="scientific">Rhizopus azygosporus</name>
    <name type="common">Rhizopus microsporus var. azygosporus</name>
    <dbReference type="NCBI Taxonomy" id="86630"/>
    <lineage>
        <taxon>Eukaryota</taxon>
        <taxon>Fungi</taxon>
        <taxon>Fungi incertae sedis</taxon>
        <taxon>Mucoromycota</taxon>
        <taxon>Mucoromycotina</taxon>
        <taxon>Mucoromycetes</taxon>
        <taxon>Mucorales</taxon>
        <taxon>Mucorineae</taxon>
        <taxon>Rhizopodaceae</taxon>
        <taxon>Rhizopus</taxon>
    </lineage>
</organism>
<sequence>PSDPEHPTQEPFTSPDEPSHVNNCGCGLFLLPLAALGGLIDQVQRKFSRLFSSK</sequence>
<accession>A0A367IVC9</accession>
<name>A0A367IVC9_RHIAZ</name>
<keyword evidence="1" id="KW-1133">Transmembrane helix</keyword>
<keyword evidence="3" id="KW-1185">Reference proteome</keyword>
<dbReference type="AlphaFoldDB" id="A0A367IVC9"/>
<comment type="caution">
    <text evidence="2">The sequence shown here is derived from an EMBL/GenBank/DDBJ whole genome shotgun (WGS) entry which is preliminary data.</text>
</comment>
<dbReference type="EMBL" id="PJQL01003342">
    <property type="protein sequence ID" value="RCH81653.1"/>
    <property type="molecule type" value="Genomic_DNA"/>
</dbReference>